<feature type="domain" description="Multidrug resistance protein MdtA-like barrel-sandwich hybrid" evidence="3">
    <location>
        <begin position="62"/>
        <end position="185"/>
    </location>
</feature>
<accession>A0A7W8C0J2</accession>
<evidence type="ECO:0000256" key="1">
    <source>
        <dbReference type="ARBA" id="ARBA00009477"/>
    </source>
</evidence>
<protein>
    <submittedName>
        <fullName evidence="4">RND family efflux transporter MFP subunit</fullName>
    </submittedName>
</protein>
<keyword evidence="5" id="KW-1185">Reference proteome</keyword>
<name>A0A7W8C0J2_9BACT</name>
<organism evidence="4 5">
    <name type="scientific">Desulfovibrio intestinalis</name>
    <dbReference type="NCBI Taxonomy" id="58621"/>
    <lineage>
        <taxon>Bacteria</taxon>
        <taxon>Pseudomonadati</taxon>
        <taxon>Thermodesulfobacteriota</taxon>
        <taxon>Desulfovibrionia</taxon>
        <taxon>Desulfovibrionales</taxon>
        <taxon>Desulfovibrionaceae</taxon>
        <taxon>Desulfovibrio</taxon>
    </lineage>
</organism>
<dbReference type="NCBIfam" id="TIGR01730">
    <property type="entry name" value="RND_mfp"/>
    <property type="match status" value="1"/>
</dbReference>
<evidence type="ECO:0000313" key="5">
    <source>
        <dbReference type="Proteomes" id="UP000539075"/>
    </source>
</evidence>
<sequence length="285" mass="30407">MTFSFFSGTSASMPASTPTFKRWYAYIHAAALMLAVIMIAVAHPAQAATPGEGQRAQLVAINQAVISSELAGRITSVRFREGERFNKGDVLIAFDSALFKARFDRAAQAESAAAKKYGVARDLNKLGSISTGDYEQARSGLGVAAAETRVERVMMDRCSITAPFSGRVGETFVRAAEHVSEGTKLLTIYDDSAFEVETIVPSGWLAWLRPGYALTIAVDETGGRYAATVSRIAGVVDPVSQSVKIVALLANEAPAEGQAPLMPGMSGTILIDMPHDNNQESSERP</sequence>
<comment type="similarity">
    <text evidence="1">Belongs to the membrane fusion protein (MFP) (TC 8.A.1) family.</text>
</comment>
<dbReference type="Pfam" id="PF25917">
    <property type="entry name" value="BSH_RND"/>
    <property type="match status" value="1"/>
</dbReference>
<dbReference type="AlphaFoldDB" id="A0A7W8C0J2"/>
<proteinExistence type="inferred from homology"/>
<dbReference type="Gene3D" id="2.40.50.100">
    <property type="match status" value="1"/>
</dbReference>
<gene>
    <name evidence="4" type="ORF">HNQ38_000197</name>
</gene>
<dbReference type="Gene3D" id="2.40.30.170">
    <property type="match status" value="1"/>
</dbReference>
<comment type="caution">
    <text evidence="4">The sequence shown here is derived from an EMBL/GenBank/DDBJ whole genome shotgun (WGS) entry which is preliminary data.</text>
</comment>
<dbReference type="GO" id="GO:0015562">
    <property type="term" value="F:efflux transmembrane transporter activity"/>
    <property type="evidence" value="ECO:0007669"/>
    <property type="project" value="TreeGrafter"/>
</dbReference>
<dbReference type="PANTHER" id="PTHR30469:SF15">
    <property type="entry name" value="HLYD FAMILY OF SECRETION PROTEINS"/>
    <property type="match status" value="1"/>
</dbReference>
<dbReference type="SUPFAM" id="SSF111369">
    <property type="entry name" value="HlyD-like secretion proteins"/>
    <property type="match status" value="1"/>
</dbReference>
<dbReference type="RefSeq" id="WP_183717374.1">
    <property type="nucleotide sequence ID" value="NZ_JACHGO010000001.1"/>
</dbReference>
<dbReference type="InterPro" id="IPR006143">
    <property type="entry name" value="RND_pump_MFP"/>
</dbReference>
<dbReference type="EMBL" id="JACHGO010000001">
    <property type="protein sequence ID" value="MBB5142134.1"/>
    <property type="molecule type" value="Genomic_DNA"/>
</dbReference>
<reference evidence="4 5" key="1">
    <citation type="submission" date="2020-08" db="EMBL/GenBank/DDBJ databases">
        <title>Genomic Encyclopedia of Type Strains, Phase IV (KMG-IV): sequencing the most valuable type-strain genomes for metagenomic binning, comparative biology and taxonomic classification.</title>
        <authorList>
            <person name="Goeker M."/>
        </authorList>
    </citation>
    <scope>NUCLEOTIDE SEQUENCE [LARGE SCALE GENOMIC DNA]</scope>
    <source>
        <strain evidence="4 5">DSM 11275</strain>
    </source>
</reference>
<dbReference type="Gene3D" id="1.10.287.470">
    <property type="entry name" value="Helix hairpin bin"/>
    <property type="match status" value="1"/>
</dbReference>
<dbReference type="Proteomes" id="UP000539075">
    <property type="component" value="Unassembled WGS sequence"/>
</dbReference>
<dbReference type="PANTHER" id="PTHR30469">
    <property type="entry name" value="MULTIDRUG RESISTANCE PROTEIN MDTA"/>
    <property type="match status" value="1"/>
</dbReference>
<feature type="chain" id="PRO_5031031585" evidence="2">
    <location>
        <begin position="48"/>
        <end position="285"/>
    </location>
</feature>
<dbReference type="InterPro" id="IPR058625">
    <property type="entry name" value="MdtA-like_BSH"/>
</dbReference>
<evidence type="ECO:0000313" key="4">
    <source>
        <dbReference type="EMBL" id="MBB5142134.1"/>
    </source>
</evidence>
<evidence type="ECO:0000256" key="2">
    <source>
        <dbReference type="SAM" id="SignalP"/>
    </source>
</evidence>
<evidence type="ECO:0000259" key="3">
    <source>
        <dbReference type="Pfam" id="PF25917"/>
    </source>
</evidence>
<keyword evidence="2" id="KW-0732">Signal</keyword>
<dbReference type="GO" id="GO:1990281">
    <property type="term" value="C:efflux pump complex"/>
    <property type="evidence" value="ECO:0007669"/>
    <property type="project" value="TreeGrafter"/>
</dbReference>
<feature type="signal peptide" evidence="2">
    <location>
        <begin position="1"/>
        <end position="47"/>
    </location>
</feature>